<name>A0A811LDV2_9BILA</name>
<comment type="caution">
    <text evidence="2">The sequence shown here is derived from an EMBL/GenBank/DDBJ whole genome shotgun (WGS) entry which is preliminary data.</text>
</comment>
<dbReference type="AlphaFoldDB" id="A0A811LDV2"/>
<gene>
    <name evidence="2" type="ORF">BOKJ2_LOCUS12033</name>
</gene>
<evidence type="ECO:0000256" key="1">
    <source>
        <dbReference type="SAM" id="MobiDB-lite"/>
    </source>
</evidence>
<dbReference type="Proteomes" id="UP000783686">
    <property type="component" value="Unassembled WGS sequence"/>
</dbReference>
<evidence type="ECO:0000313" key="3">
    <source>
        <dbReference type="Proteomes" id="UP000614601"/>
    </source>
</evidence>
<dbReference type="Proteomes" id="UP000614601">
    <property type="component" value="Unassembled WGS sequence"/>
</dbReference>
<dbReference type="EMBL" id="CAJFDH010000005">
    <property type="protein sequence ID" value="CAD5226349.1"/>
    <property type="molecule type" value="Genomic_DNA"/>
</dbReference>
<dbReference type="OrthoDB" id="10415922at2759"/>
<protein>
    <submittedName>
        <fullName evidence="2">Uncharacterized protein</fullName>
    </submittedName>
</protein>
<proteinExistence type="predicted"/>
<keyword evidence="3" id="KW-1185">Reference proteome</keyword>
<reference evidence="2" key="1">
    <citation type="submission" date="2020-09" db="EMBL/GenBank/DDBJ databases">
        <authorList>
            <person name="Kikuchi T."/>
        </authorList>
    </citation>
    <scope>NUCLEOTIDE SEQUENCE</scope>
    <source>
        <strain evidence="2">SH1</strain>
    </source>
</reference>
<accession>A0A811LDV2</accession>
<sequence>MSTPADLREFVKKQWMAKIGENVMNGKLEDAAAMGKLADDVVVFVEKLIKDNSMLFHDIVEKKNGEAMPKLIKPAENVLHGLSPSSSVNTLASNMETMSVTSKNSRSRRGRGKKGDEACETSSVTSSKIDKSDKIPFEFSFSKTDTAFFICCGGWDKSCITWKSYIYFRSGFPDDVKQGFESSKAFLTTTLKNVAIMSNIHWAKLADMDKVKKGLKDLLSTITTKAPNARVRFCGLIRKDSHSGVTMYNATLMNVCHEFPTVTYIDPDTIVCAMKWYGAGLSNEMIKAMFKEVTKTSG</sequence>
<feature type="region of interest" description="Disordered" evidence="1">
    <location>
        <begin position="93"/>
        <end position="121"/>
    </location>
</feature>
<dbReference type="SUPFAM" id="SSF52266">
    <property type="entry name" value="SGNH hydrolase"/>
    <property type="match status" value="1"/>
</dbReference>
<organism evidence="2 3">
    <name type="scientific">Bursaphelenchus okinawaensis</name>
    <dbReference type="NCBI Taxonomy" id="465554"/>
    <lineage>
        <taxon>Eukaryota</taxon>
        <taxon>Metazoa</taxon>
        <taxon>Ecdysozoa</taxon>
        <taxon>Nematoda</taxon>
        <taxon>Chromadorea</taxon>
        <taxon>Rhabditida</taxon>
        <taxon>Tylenchina</taxon>
        <taxon>Tylenchomorpha</taxon>
        <taxon>Aphelenchoidea</taxon>
        <taxon>Aphelenchoididae</taxon>
        <taxon>Bursaphelenchus</taxon>
    </lineage>
</organism>
<dbReference type="EMBL" id="CAJFCW020000005">
    <property type="protein sequence ID" value="CAG9122048.1"/>
    <property type="molecule type" value="Genomic_DNA"/>
</dbReference>
<evidence type="ECO:0000313" key="2">
    <source>
        <dbReference type="EMBL" id="CAD5226349.1"/>
    </source>
</evidence>